<dbReference type="Pfam" id="PF05033">
    <property type="entry name" value="Pre-SET"/>
    <property type="match status" value="1"/>
</dbReference>
<dbReference type="OrthoDB" id="308383at2759"/>
<dbReference type="InterPro" id="IPR046341">
    <property type="entry name" value="SET_dom_sf"/>
</dbReference>
<dbReference type="InterPro" id="IPR001214">
    <property type="entry name" value="SET_dom"/>
</dbReference>
<dbReference type="PANTHER" id="PTHR46450:SF11">
    <property type="entry name" value="HISTONE-LYSINE N-METHYLTRANSFERASE SUVR4"/>
    <property type="match status" value="1"/>
</dbReference>
<evidence type="ECO:0000256" key="3">
    <source>
        <dbReference type="SAM" id="MobiDB-lite"/>
    </source>
</evidence>
<proteinExistence type="predicted"/>
<evidence type="ECO:0008006" key="8">
    <source>
        <dbReference type="Google" id="ProtNLM"/>
    </source>
</evidence>
<dbReference type="GO" id="GO:0042054">
    <property type="term" value="F:histone methyltransferase activity"/>
    <property type="evidence" value="ECO:0007669"/>
    <property type="project" value="InterPro"/>
</dbReference>
<comment type="caution">
    <text evidence="6">The sequence shown here is derived from an EMBL/GenBank/DDBJ whole genome shotgun (WGS) entry which is preliminary data.</text>
</comment>
<gene>
    <name evidence="6" type="ORF">NCGR_LOCUS48444</name>
</gene>
<dbReference type="SMART" id="SM00317">
    <property type="entry name" value="SET"/>
    <property type="match status" value="1"/>
</dbReference>
<dbReference type="PROSITE" id="PS50867">
    <property type="entry name" value="PRE_SET"/>
    <property type="match status" value="1"/>
</dbReference>
<dbReference type="EMBL" id="CAJGYO010000013">
    <property type="protein sequence ID" value="CAD6265139.1"/>
    <property type="molecule type" value="Genomic_DNA"/>
</dbReference>
<dbReference type="SUPFAM" id="SSF82199">
    <property type="entry name" value="SET domain"/>
    <property type="match status" value="1"/>
</dbReference>
<evidence type="ECO:0000256" key="2">
    <source>
        <dbReference type="ARBA" id="ARBA00022454"/>
    </source>
</evidence>
<dbReference type="Pfam" id="PF10440">
    <property type="entry name" value="WIYLD"/>
    <property type="match status" value="1"/>
</dbReference>
<evidence type="ECO:0000259" key="4">
    <source>
        <dbReference type="PROSITE" id="PS50280"/>
    </source>
</evidence>
<dbReference type="AlphaFoldDB" id="A0A811R510"/>
<dbReference type="PROSITE" id="PS51580">
    <property type="entry name" value="SAM_MT43_3"/>
    <property type="match status" value="1"/>
</dbReference>
<evidence type="ECO:0000313" key="7">
    <source>
        <dbReference type="Proteomes" id="UP000604825"/>
    </source>
</evidence>
<dbReference type="GO" id="GO:0005634">
    <property type="term" value="C:nucleus"/>
    <property type="evidence" value="ECO:0007669"/>
    <property type="project" value="InterPro"/>
</dbReference>
<dbReference type="Proteomes" id="UP000604825">
    <property type="component" value="Unassembled WGS sequence"/>
</dbReference>
<dbReference type="Pfam" id="PF00856">
    <property type="entry name" value="SET"/>
    <property type="match status" value="1"/>
</dbReference>
<reference evidence="6" key="1">
    <citation type="submission" date="2020-10" db="EMBL/GenBank/DDBJ databases">
        <authorList>
            <person name="Han B."/>
            <person name="Lu T."/>
            <person name="Zhao Q."/>
            <person name="Huang X."/>
            <person name="Zhao Y."/>
        </authorList>
    </citation>
    <scope>NUCLEOTIDE SEQUENCE</scope>
</reference>
<dbReference type="Gene3D" id="2.170.270.10">
    <property type="entry name" value="SET domain"/>
    <property type="match status" value="1"/>
</dbReference>
<protein>
    <recommendedName>
        <fullName evidence="8">SUVR2</fullName>
    </recommendedName>
</protein>
<accession>A0A811R510</accession>
<dbReference type="PROSITE" id="PS50280">
    <property type="entry name" value="SET"/>
    <property type="match status" value="1"/>
</dbReference>
<feature type="domain" description="Pre-SET" evidence="5">
    <location>
        <begin position="451"/>
        <end position="554"/>
    </location>
</feature>
<dbReference type="CDD" id="cd10538">
    <property type="entry name" value="SET_SETDB-like"/>
    <property type="match status" value="1"/>
</dbReference>
<keyword evidence="7" id="KW-1185">Reference proteome</keyword>
<dbReference type="GO" id="GO:0005694">
    <property type="term" value="C:chromosome"/>
    <property type="evidence" value="ECO:0007669"/>
    <property type="project" value="UniProtKB-SubCell"/>
</dbReference>
<comment type="subcellular location">
    <subcellularLocation>
        <location evidence="1">Chromosome</location>
    </subcellularLocation>
</comment>
<feature type="compositionally biased region" description="Polar residues" evidence="3">
    <location>
        <begin position="131"/>
        <end position="149"/>
    </location>
</feature>
<dbReference type="InterPro" id="IPR007728">
    <property type="entry name" value="Pre-SET_dom"/>
</dbReference>
<keyword evidence="2" id="KW-0158">Chromosome</keyword>
<evidence type="ECO:0000256" key="1">
    <source>
        <dbReference type="ARBA" id="ARBA00004286"/>
    </source>
</evidence>
<dbReference type="InterPro" id="IPR018848">
    <property type="entry name" value="WIYLD_domain"/>
</dbReference>
<dbReference type="PANTHER" id="PTHR46450">
    <property type="entry name" value="INACTIVE HISTONE-LYSINE N-METHYLTRANSFERASE SUVR1-RELATED"/>
    <property type="match status" value="1"/>
</dbReference>
<name>A0A811R510_9POAL</name>
<dbReference type="SMART" id="SM00468">
    <property type="entry name" value="PreSET"/>
    <property type="match status" value="1"/>
</dbReference>
<dbReference type="GO" id="GO:0008270">
    <property type="term" value="F:zinc ion binding"/>
    <property type="evidence" value="ECO:0007669"/>
    <property type="project" value="InterPro"/>
</dbReference>
<sequence length="748" mass="82168">MGGKNTERARKALDAMKELGISRKQATPVLKELLATFDNNWEPIEDEHYRALADAIFARQDNKQTSPSQQDAQAAHADSEPNGSTRDDLQQYVYASHDDTGEDDNETPLVKRPRMGTANFRPEPLPFEPGPQQSTVSTQGALPASPQASRWQTRSLTVVPHAAGHEYPLAVDDALIVREPKPEPHIDIAEVSVGNPLTDRDFLAGPDAIRLNDGSSGSGARGSIVNQAQSLGRSLQPAPVCKNGVGSTVQNTKETSFVEVDVASSANGEVKMSLKCSLDSSNFSISMEEVFKMVEEKCLHSYNVLPPDFSIGKLMSEVCQSVVQLGTMHSEVNRDDGSLHNEVVAPFVKPIACEAAVGINDNAAGGSSVFASEPCLQNSLVTWDPELAHSKQKTTHDITDISKGEERVRIPVVNEFGSETCPPSFYYVPRNLVFQNAYVNISIARIGDEDCCADCSGNCLSASVPCACSRVTGGEFPYTPEGLLKSAFLDECTSVNHFPQEQHRFHCTVCPLERSKNEASPGPCKGHLARKFIKECWSKCGCGMQCGNRVIQRGITFKLQVFFTREGKGWGVRTVEDLPKGAFVCEYVGEVLTSAELHERAIEIARNGKHMHQVLLDAGWGSGVLRDEEALSLDGSFYGNVGRFINHRCYDPNLVQIPVEVETPDHHYYHLAFFTNKKVEAFEELTWDYGIDFDDVEGPSKPFRCMCGSRYCRDPKNPRQQVQLLPLRGIIYAMLGSMPVLNDFAEAG</sequence>
<dbReference type="Gene3D" id="1.10.8.850">
    <property type="entry name" value="Histone-lysine N methyltransferase , C-terminal domain-like"/>
    <property type="match status" value="1"/>
</dbReference>
<dbReference type="InterPro" id="IPR043017">
    <property type="entry name" value="WIYLD_dom_sf"/>
</dbReference>
<feature type="region of interest" description="Disordered" evidence="3">
    <location>
        <begin position="61"/>
        <end position="149"/>
    </location>
</feature>
<evidence type="ECO:0000313" key="6">
    <source>
        <dbReference type="EMBL" id="CAD6265139.1"/>
    </source>
</evidence>
<organism evidence="6 7">
    <name type="scientific">Miscanthus lutarioriparius</name>
    <dbReference type="NCBI Taxonomy" id="422564"/>
    <lineage>
        <taxon>Eukaryota</taxon>
        <taxon>Viridiplantae</taxon>
        <taxon>Streptophyta</taxon>
        <taxon>Embryophyta</taxon>
        <taxon>Tracheophyta</taxon>
        <taxon>Spermatophyta</taxon>
        <taxon>Magnoliopsida</taxon>
        <taxon>Liliopsida</taxon>
        <taxon>Poales</taxon>
        <taxon>Poaceae</taxon>
        <taxon>PACMAD clade</taxon>
        <taxon>Panicoideae</taxon>
        <taxon>Andropogonodae</taxon>
        <taxon>Andropogoneae</taxon>
        <taxon>Saccharinae</taxon>
        <taxon>Miscanthus</taxon>
    </lineage>
</organism>
<evidence type="ECO:0000259" key="5">
    <source>
        <dbReference type="PROSITE" id="PS50867"/>
    </source>
</evidence>
<dbReference type="InterPro" id="IPR025776">
    <property type="entry name" value="SUVR4/1/2"/>
</dbReference>
<feature type="domain" description="SET" evidence="4">
    <location>
        <begin position="557"/>
        <end position="690"/>
    </location>
</feature>